<accession>A0A198UQ94</accession>
<protein>
    <submittedName>
        <fullName evidence="1">Uncharacterized protein</fullName>
    </submittedName>
</protein>
<gene>
    <name evidence="1" type="ORF">AO384_0028</name>
</gene>
<comment type="caution">
    <text evidence="1">The sequence shown here is derived from an EMBL/GenBank/DDBJ whole genome shotgun (WGS) entry which is preliminary data.</text>
</comment>
<evidence type="ECO:0000313" key="1">
    <source>
        <dbReference type="EMBL" id="OAU98444.1"/>
    </source>
</evidence>
<evidence type="ECO:0000313" key="2">
    <source>
        <dbReference type="Proteomes" id="UP000078228"/>
    </source>
</evidence>
<sequence>MEAVAQLSPDDFFVYELLPITDSSTCDRDIVRSGDAFTPPKIYAHIAQDRDGIKISFFVEKTTHTQEIFDKHINNTSIQCADYLWLSDCFECFLANKKSAEYIEINFAPDGRYNIYRFDSYRAPDQMPPISDTEHALSMRHITVLDDGYVLAFHIHHHNQALRLSQYQFNLTAILYPTIHSTPLTIYYAVKHASPPDFHDRTYWL</sequence>
<reference evidence="1 2" key="1">
    <citation type="journal article" date="2016" name="Genome Biol. Evol.">
        <title>Comparative Genomic Analyses of the Moraxella catarrhalis Serosensitive and Seroresistant Lineages Demonstrate Their Independent Evolution.</title>
        <authorList>
            <person name="Earl J.P."/>
            <person name="de Vries S.P."/>
            <person name="Ahmed A."/>
            <person name="Powell E."/>
            <person name="Schultz M.P."/>
            <person name="Hermans P.W."/>
            <person name="Hill D.J."/>
            <person name="Zhou Z."/>
            <person name="Constantinidou C.I."/>
            <person name="Hu F.Z."/>
            <person name="Bootsma H.J."/>
            <person name="Ehrlich G.D."/>
        </authorList>
    </citation>
    <scope>NUCLEOTIDE SEQUENCE [LARGE SCALE GENOMIC DNA]</scope>
    <source>
        <strain evidence="1 2">Z7542</strain>
    </source>
</reference>
<dbReference type="Proteomes" id="UP000078228">
    <property type="component" value="Unassembled WGS sequence"/>
</dbReference>
<dbReference type="PATRIC" id="fig|480.238.peg.577"/>
<dbReference type="AlphaFoldDB" id="A0A198UQ94"/>
<proteinExistence type="predicted"/>
<keyword evidence="2" id="KW-1185">Reference proteome</keyword>
<dbReference type="Gene3D" id="2.60.40.1190">
    <property type="match status" value="1"/>
</dbReference>
<organism evidence="1 2">
    <name type="scientific">Moraxella catarrhalis</name>
    <name type="common">Branhamella catarrhalis</name>
    <dbReference type="NCBI Taxonomy" id="480"/>
    <lineage>
        <taxon>Bacteria</taxon>
        <taxon>Pseudomonadati</taxon>
        <taxon>Pseudomonadota</taxon>
        <taxon>Gammaproteobacteria</taxon>
        <taxon>Moraxellales</taxon>
        <taxon>Moraxellaceae</taxon>
        <taxon>Moraxella</taxon>
    </lineage>
</organism>
<dbReference type="EMBL" id="LXHC01000001">
    <property type="protein sequence ID" value="OAU98444.1"/>
    <property type="molecule type" value="Genomic_DNA"/>
</dbReference>
<name>A0A198UQ94_MORCA</name>